<dbReference type="Pfam" id="PF04536">
    <property type="entry name" value="TPM_phosphatase"/>
    <property type="match status" value="1"/>
</dbReference>
<feature type="compositionally biased region" description="Low complexity" evidence="1">
    <location>
        <begin position="298"/>
        <end position="310"/>
    </location>
</feature>
<evidence type="ECO:0000256" key="1">
    <source>
        <dbReference type="SAM" id="MobiDB-lite"/>
    </source>
</evidence>
<accession>A0A4R9LU58</accession>
<protein>
    <submittedName>
        <fullName evidence="4">YgcG family protein</fullName>
    </submittedName>
</protein>
<keyword evidence="2" id="KW-1133">Transmembrane helix</keyword>
<reference evidence="4" key="1">
    <citation type="journal article" date="2019" name="PLoS Negl. Trop. Dis.">
        <title>Revisiting the worldwide diversity of Leptospira species in the environment.</title>
        <authorList>
            <person name="Vincent A.T."/>
            <person name="Schiettekatte O."/>
            <person name="Bourhy P."/>
            <person name="Veyrier F.J."/>
            <person name="Picardeau M."/>
        </authorList>
    </citation>
    <scope>NUCLEOTIDE SEQUENCE [LARGE SCALE GENOMIC DNA]</scope>
    <source>
        <strain evidence="4">201300427</strain>
    </source>
</reference>
<keyword evidence="5" id="KW-1185">Reference proteome</keyword>
<keyword evidence="2" id="KW-0812">Transmembrane</keyword>
<feature type="region of interest" description="Disordered" evidence="1">
    <location>
        <begin position="286"/>
        <end position="328"/>
    </location>
</feature>
<dbReference type="RefSeq" id="WP_135761860.1">
    <property type="nucleotide sequence ID" value="NZ_RQHW01000078.1"/>
</dbReference>
<feature type="transmembrane region" description="Helical" evidence="2">
    <location>
        <begin position="196"/>
        <end position="215"/>
    </location>
</feature>
<evidence type="ECO:0000313" key="4">
    <source>
        <dbReference type="EMBL" id="TGN17306.1"/>
    </source>
</evidence>
<keyword evidence="2" id="KW-0472">Membrane</keyword>
<dbReference type="OrthoDB" id="9810918at2"/>
<dbReference type="Proteomes" id="UP000298058">
    <property type="component" value="Unassembled WGS sequence"/>
</dbReference>
<sequence length="328" mass="35969">MQNPILSRRSLFLLFSFSLFFCSSFIFALDVPLVKAMFTDETMTVSSRFEEEMEQILRYHESQTSNEVAVLMIPTLAGESIEAYSIEVAQTWKLGKKQKDNGVLLLIAKEDRKLRIEVGYGLEGVLTDVLCSRIIEGEIKPYFKKGDYETGIRKGVDSILGIINGTYAPAPPKDYSYWGPLSFFGDFDGGGENIPWPIRLFASLFVLFVLGIFTYQAATLPIIGWFLYFFLFPFWSLFPIALHGVDIGVSVFLIYAVGIGLWKLYHLLTPHGRKRMEEYSFSSGGSSGSYGGGGSGYSSGSSWSSSSSSGGFSGGGGSFGGGGSSSSW</sequence>
<evidence type="ECO:0000256" key="2">
    <source>
        <dbReference type="SAM" id="Phobius"/>
    </source>
</evidence>
<evidence type="ECO:0000313" key="5">
    <source>
        <dbReference type="Proteomes" id="UP000298058"/>
    </source>
</evidence>
<organism evidence="4 5">
    <name type="scientific">Leptospira idonii</name>
    <dbReference type="NCBI Taxonomy" id="1193500"/>
    <lineage>
        <taxon>Bacteria</taxon>
        <taxon>Pseudomonadati</taxon>
        <taxon>Spirochaetota</taxon>
        <taxon>Spirochaetia</taxon>
        <taxon>Leptospirales</taxon>
        <taxon>Leptospiraceae</taxon>
        <taxon>Leptospira</taxon>
    </lineage>
</organism>
<evidence type="ECO:0000259" key="3">
    <source>
        <dbReference type="Pfam" id="PF04536"/>
    </source>
</evidence>
<dbReference type="InterPro" id="IPR007621">
    <property type="entry name" value="TPM_dom"/>
</dbReference>
<feature type="compositionally biased region" description="Gly residues" evidence="1">
    <location>
        <begin position="311"/>
        <end position="328"/>
    </location>
</feature>
<dbReference type="Gene3D" id="3.10.310.50">
    <property type="match status" value="1"/>
</dbReference>
<gene>
    <name evidence="4" type="ORF">EHS15_17355</name>
</gene>
<feature type="compositionally biased region" description="Gly residues" evidence="1">
    <location>
        <begin position="286"/>
        <end position="297"/>
    </location>
</feature>
<dbReference type="EMBL" id="RQHW01000078">
    <property type="protein sequence ID" value="TGN17306.1"/>
    <property type="molecule type" value="Genomic_DNA"/>
</dbReference>
<name>A0A4R9LU58_9LEPT</name>
<feature type="transmembrane region" description="Helical" evidence="2">
    <location>
        <begin position="247"/>
        <end position="265"/>
    </location>
</feature>
<dbReference type="PANTHER" id="PTHR30373">
    <property type="entry name" value="UPF0603 PROTEIN YGCG"/>
    <property type="match status" value="1"/>
</dbReference>
<proteinExistence type="predicted"/>
<comment type="caution">
    <text evidence="4">The sequence shown here is derived from an EMBL/GenBank/DDBJ whole genome shotgun (WGS) entry which is preliminary data.</text>
</comment>
<dbReference type="PANTHER" id="PTHR30373:SF2">
    <property type="entry name" value="UPF0603 PROTEIN YGCG"/>
    <property type="match status" value="1"/>
</dbReference>
<dbReference type="AlphaFoldDB" id="A0A4R9LU58"/>
<feature type="domain" description="TPM" evidence="3">
    <location>
        <begin position="39"/>
        <end position="159"/>
    </location>
</feature>
<feature type="transmembrane region" description="Helical" evidence="2">
    <location>
        <begin position="222"/>
        <end position="241"/>
    </location>
</feature>